<keyword evidence="4" id="KW-0540">Nuclease</keyword>
<dbReference type="GO" id="GO:0003677">
    <property type="term" value="F:DNA binding"/>
    <property type="evidence" value="ECO:0007669"/>
    <property type="project" value="UniProtKB-KW"/>
</dbReference>
<dbReference type="EMBL" id="DYUB01000078">
    <property type="protein sequence ID" value="HJG95929.1"/>
    <property type="molecule type" value="Genomic_DNA"/>
</dbReference>
<evidence type="ECO:0000256" key="1">
    <source>
        <dbReference type="ARBA" id="ARBA00023125"/>
    </source>
</evidence>
<keyword evidence="4" id="KW-0255">Endonuclease</keyword>
<accession>A0A921N077</accession>
<feature type="coiled-coil region" evidence="2">
    <location>
        <begin position="52"/>
        <end position="79"/>
    </location>
</feature>
<reference evidence="4" key="1">
    <citation type="journal article" date="2021" name="PeerJ">
        <title>Extensive microbial diversity within the chicken gut microbiome revealed by metagenomics and culture.</title>
        <authorList>
            <person name="Gilroy R."/>
            <person name="Ravi A."/>
            <person name="Getino M."/>
            <person name="Pursley I."/>
            <person name="Horton D.L."/>
            <person name="Alikhan N.F."/>
            <person name="Baker D."/>
            <person name="Gharbi K."/>
            <person name="Hall N."/>
            <person name="Watson M."/>
            <person name="Adriaenssens E.M."/>
            <person name="Foster-Nyarko E."/>
            <person name="Jarju S."/>
            <person name="Secka A."/>
            <person name="Antonio M."/>
            <person name="Oren A."/>
            <person name="Chaudhuri R.R."/>
            <person name="La Ragione R."/>
            <person name="Hildebrand F."/>
            <person name="Pallen M.J."/>
        </authorList>
    </citation>
    <scope>NUCLEOTIDE SEQUENCE</scope>
    <source>
        <strain evidence="4">1277</strain>
    </source>
</reference>
<evidence type="ECO:0000313" key="5">
    <source>
        <dbReference type="Proteomes" id="UP000776700"/>
    </source>
</evidence>
<keyword evidence="2" id="KW-0175">Coiled coil</keyword>
<dbReference type="PANTHER" id="PTHR30405">
    <property type="entry name" value="TRANSPOSASE"/>
    <property type="match status" value="1"/>
</dbReference>
<name>A0A921N077_9FIRM</name>
<evidence type="ECO:0000313" key="4">
    <source>
        <dbReference type="EMBL" id="HJG95929.1"/>
    </source>
</evidence>
<dbReference type="NCBIfam" id="TIGR01766">
    <property type="entry name" value="IS200/IS605 family accessory protein TnpB-like domain"/>
    <property type="match status" value="1"/>
</dbReference>
<feature type="domain" description="Cas12f1-like TNB" evidence="3">
    <location>
        <begin position="398"/>
        <end position="464"/>
    </location>
</feature>
<protein>
    <submittedName>
        <fullName evidence="4">RNA-guided endonuclease TnpB family protein</fullName>
    </submittedName>
</protein>
<gene>
    <name evidence="4" type="ORF">K8V90_02350</name>
</gene>
<organism evidence="4 5">
    <name type="scientific">Romboutsia timonensis</name>
    <dbReference type="NCBI Taxonomy" id="1776391"/>
    <lineage>
        <taxon>Bacteria</taxon>
        <taxon>Bacillati</taxon>
        <taxon>Bacillota</taxon>
        <taxon>Clostridia</taxon>
        <taxon>Peptostreptococcales</taxon>
        <taxon>Peptostreptococcaceae</taxon>
        <taxon>Romboutsia</taxon>
    </lineage>
</organism>
<evidence type="ECO:0000259" key="3">
    <source>
        <dbReference type="Pfam" id="PF07282"/>
    </source>
</evidence>
<dbReference type="NCBIfam" id="NF040570">
    <property type="entry name" value="guided_TnpB"/>
    <property type="match status" value="1"/>
</dbReference>
<dbReference type="Proteomes" id="UP000776700">
    <property type="component" value="Unassembled WGS sequence"/>
</dbReference>
<proteinExistence type="predicted"/>
<dbReference type="PANTHER" id="PTHR30405:SF11">
    <property type="entry name" value="RNA-GUIDED DNA ENDONUCLEASE RV2885C-RELATED"/>
    <property type="match status" value="1"/>
</dbReference>
<evidence type="ECO:0000256" key="2">
    <source>
        <dbReference type="SAM" id="Coils"/>
    </source>
</evidence>
<comment type="caution">
    <text evidence="4">The sequence shown here is derived from an EMBL/GenBank/DDBJ whole genome shotgun (WGS) entry which is preliminary data.</text>
</comment>
<keyword evidence="1" id="KW-0238">DNA-binding</keyword>
<dbReference type="InterPro" id="IPR010095">
    <property type="entry name" value="Cas12f1-like_TNB"/>
</dbReference>
<reference evidence="4" key="2">
    <citation type="submission" date="2021-09" db="EMBL/GenBank/DDBJ databases">
        <authorList>
            <person name="Gilroy R."/>
        </authorList>
    </citation>
    <scope>NUCLEOTIDE SEQUENCE</scope>
    <source>
        <strain evidence="4">1277</strain>
    </source>
</reference>
<sequence>MITVRKLKVRCEDKSFYDFLRLEQREQNKALNLAIGYIHTSNILKSNDSGAETKIIKSISKLEDKIKKLNDELNKEKITDTKREKTLKAIETTTKILEGEKKILEEGKEFRIGLDKKFNEIYIDKNNMYHVLKTQTNVQYMRTLDLVKQKVSADYSNNFIDIVTGKISLMNYKQDFPLMIDNKNINLFKENDKYYIGIMLGYELEIVLGQRVNENILELKSILDKIIEDEEMAKQNKDHVKQYRFNQSSIQFDKNNNVIFNLTFTIPQDKTFKPVEGRVLGVDLGVKYPAYMCLSDDTYKREHIGSINDFLKVRTQMQNRRRELSKALSLTNSGKGRNKKTQALKRLSEKERNFAKTYNHAISKRIVDFAKKHKCEYIHLEKLTKDGFNDRILRNWSYYELQRMVEYKADRIGIKVKYINPSYTSQKCSKCGHIDKENRQTQEKFVCTQCDFELNADHNAAINIARATE</sequence>
<dbReference type="Pfam" id="PF07282">
    <property type="entry name" value="Cas12f1-like_TNB"/>
    <property type="match status" value="1"/>
</dbReference>
<dbReference type="GO" id="GO:0004519">
    <property type="term" value="F:endonuclease activity"/>
    <property type="evidence" value="ECO:0007669"/>
    <property type="project" value="UniProtKB-KW"/>
</dbReference>
<dbReference type="InterPro" id="IPR051399">
    <property type="entry name" value="RNA-guided_DNA_endo/Transpos"/>
</dbReference>
<dbReference type="AlphaFoldDB" id="A0A921N077"/>
<keyword evidence="4" id="KW-0378">Hydrolase</keyword>